<dbReference type="RefSeq" id="WP_012946969.1">
    <property type="nucleotide sequence ID" value="NC_013757.1"/>
</dbReference>
<proteinExistence type="predicted"/>
<dbReference type="HOGENOM" id="CLU_1330358_0_0_11"/>
<dbReference type="eggNOG" id="ENOG502ZMYV">
    <property type="taxonomic scope" value="Bacteria"/>
</dbReference>
<sequence length="206" mass="20947">MSGSGGTGGGVGPTTDSDLANALADLENSYAASPAGIARDLSALGVASVVQTEVETVAVDLCVSSFDPAVVLTWFSQQRVVLTWMIVGPVQRLLDYAGSPQVCSRGASPEEAAAYMAGIRAALPDALPGTDRSQPTDAERVLCEFLGSNAGGEAAKTVLDGLIRAATRGRVDEGEAVALGVQVAGAVCPEALPVARDAFDEYFGSD</sequence>
<evidence type="ECO:0000313" key="1">
    <source>
        <dbReference type="EMBL" id="ADB73528.1"/>
    </source>
</evidence>
<accession>D2S8A6</accession>
<dbReference type="KEGG" id="gob:Gobs_0759"/>
<organism evidence="1 2">
    <name type="scientific">Geodermatophilus obscurus (strain ATCC 25078 / DSM 43160 / JCM 3152 / CCUG 61914 / KCC A-0152 / KCTC 9177 / NBRC 13315 / NRRL B-3577 / G-20)</name>
    <dbReference type="NCBI Taxonomy" id="526225"/>
    <lineage>
        <taxon>Bacteria</taxon>
        <taxon>Bacillati</taxon>
        <taxon>Actinomycetota</taxon>
        <taxon>Actinomycetes</taxon>
        <taxon>Geodermatophilales</taxon>
        <taxon>Geodermatophilaceae</taxon>
        <taxon>Geodermatophilus</taxon>
    </lineage>
</organism>
<gene>
    <name evidence="1" type="ordered locus">Gobs_0759</name>
</gene>
<dbReference type="EMBL" id="CP001867">
    <property type="protein sequence ID" value="ADB73528.1"/>
    <property type="molecule type" value="Genomic_DNA"/>
</dbReference>
<evidence type="ECO:0000313" key="2">
    <source>
        <dbReference type="Proteomes" id="UP000001382"/>
    </source>
</evidence>
<protein>
    <submittedName>
        <fullName evidence="1">Uncharacterized protein</fullName>
    </submittedName>
</protein>
<dbReference type="AlphaFoldDB" id="D2S8A6"/>
<name>D2S8A6_GEOOG</name>
<keyword evidence="2" id="KW-1185">Reference proteome</keyword>
<dbReference type="Proteomes" id="UP000001382">
    <property type="component" value="Chromosome"/>
</dbReference>
<reference evidence="2" key="2">
    <citation type="submission" date="2010-01" db="EMBL/GenBank/DDBJ databases">
        <title>The complete genome of Geodermatophilus obscurus DSM 43160.</title>
        <authorList>
            <consortium name="US DOE Joint Genome Institute (JGI-PGF)"/>
            <person name="Lucas S."/>
            <person name="Copeland A."/>
            <person name="Lapidus A."/>
            <person name="Glavina del Rio T."/>
            <person name="Dalin E."/>
            <person name="Tice H."/>
            <person name="Bruce D."/>
            <person name="Goodwin L."/>
            <person name="Pitluck S."/>
            <person name="Kyrpides N."/>
            <person name="Mavromatis K."/>
            <person name="Ivanova N."/>
            <person name="Munk A.C."/>
            <person name="Brettin T."/>
            <person name="Detter J.C."/>
            <person name="Han C."/>
            <person name="Larimer F."/>
            <person name="Land M."/>
            <person name="Hauser L."/>
            <person name="Markowitz V."/>
            <person name="Cheng J.-F."/>
            <person name="Hugenholtz P."/>
            <person name="Woyke T."/>
            <person name="Wu D."/>
            <person name="Jando M."/>
            <person name="Schneider S."/>
            <person name="Klenk H.-P."/>
            <person name="Eisen J.A."/>
        </authorList>
    </citation>
    <scope>NUCLEOTIDE SEQUENCE [LARGE SCALE GENOMIC DNA]</scope>
    <source>
        <strain evidence="2">ATCC 25078 / DSM 43160 / JCM 3152 / KCC A-0152 / KCTC 9177 / NBRC 13315 / NRRL B-3577 / G-20</strain>
    </source>
</reference>
<reference evidence="1 2" key="1">
    <citation type="journal article" date="2010" name="Stand. Genomic Sci.">
        <title>Complete genome sequence of Geodermatophilus obscurus type strain (G-20).</title>
        <authorList>
            <person name="Ivanova N."/>
            <person name="Sikorski J."/>
            <person name="Jando M."/>
            <person name="Munk C."/>
            <person name="Lapidus A."/>
            <person name="Glavina Del Rio T."/>
            <person name="Copeland A."/>
            <person name="Tice H."/>
            <person name="Cheng J.-F."/>
            <person name="Lucas S."/>
            <person name="Chen F."/>
            <person name="Nolan M."/>
            <person name="Bruce D."/>
            <person name="Goodwin L."/>
            <person name="Pitluck S."/>
            <person name="Mavromatis K."/>
            <person name="Mikhailova N."/>
            <person name="Pati A."/>
            <person name="Chen A."/>
            <person name="Palaniappan K."/>
            <person name="Land M."/>
            <person name="Hauser L."/>
            <person name="Chang Y.-J."/>
            <person name="Jeffries C.D."/>
            <person name="Meincke L."/>
            <person name="Brettin T."/>
            <person name="Detter J.C."/>
            <person name="Detter J.C."/>
            <person name="Rohde M."/>
            <person name="Goeker M."/>
            <person name="Bristow J."/>
            <person name="Eisen J.A."/>
            <person name="Markowitz V."/>
            <person name="Hugenholtz P."/>
            <person name="Kyrpides N.C."/>
            <person name="Klenk H.-P."/>
        </authorList>
    </citation>
    <scope>NUCLEOTIDE SEQUENCE [LARGE SCALE GENOMIC DNA]</scope>
    <source>
        <strain evidence="2">ATCC 25078 / DSM 43160 / JCM 3152 / KCC A-0152 / KCTC 9177 / NBRC 13315 / NRRL B-3577 / G-20</strain>
    </source>
</reference>